<dbReference type="Proteomes" id="UP000026962">
    <property type="component" value="Chromosome 7"/>
</dbReference>
<evidence type="ECO:0000256" key="10">
    <source>
        <dbReference type="ARBA" id="ARBA00022734"/>
    </source>
</evidence>
<comment type="catalytic activity">
    <reaction evidence="19">
        <text>L-seryl-[protein] + ATP = O-phospho-L-seryl-[protein] + ADP + H(+)</text>
        <dbReference type="Rhea" id="RHEA:17989"/>
        <dbReference type="Rhea" id="RHEA-COMP:9863"/>
        <dbReference type="Rhea" id="RHEA-COMP:11604"/>
        <dbReference type="ChEBI" id="CHEBI:15378"/>
        <dbReference type="ChEBI" id="CHEBI:29999"/>
        <dbReference type="ChEBI" id="CHEBI:30616"/>
        <dbReference type="ChEBI" id="CHEBI:83421"/>
        <dbReference type="ChEBI" id="CHEBI:456216"/>
        <dbReference type="EC" id="2.7.11.1"/>
    </reaction>
    <physiologicalReaction direction="left-to-right" evidence="19">
        <dbReference type="Rhea" id="RHEA:17990"/>
    </physiologicalReaction>
</comment>
<evidence type="ECO:0000256" key="22">
    <source>
        <dbReference type="SAM" id="SignalP"/>
    </source>
</evidence>
<dbReference type="CDD" id="cd06899">
    <property type="entry name" value="lectin_legume_LecRK_Arcelin_ConA"/>
    <property type="match status" value="2"/>
</dbReference>
<feature type="binding site" evidence="20">
    <location>
        <position position="1044"/>
    </location>
    <ligand>
        <name>ATP</name>
        <dbReference type="ChEBI" id="CHEBI:30616"/>
    </ligand>
</feature>
<dbReference type="Pfam" id="PF00139">
    <property type="entry name" value="Lectin_legB"/>
    <property type="match status" value="2"/>
</dbReference>
<dbReference type="GO" id="GO:0005886">
    <property type="term" value="C:plasma membrane"/>
    <property type="evidence" value="ECO:0007669"/>
    <property type="project" value="UniProtKB-SubCell"/>
</dbReference>
<keyword evidence="17" id="KW-0325">Glycoprotein</keyword>
<evidence type="ECO:0000256" key="2">
    <source>
        <dbReference type="ARBA" id="ARBA00008536"/>
    </source>
</evidence>
<evidence type="ECO:0000256" key="16">
    <source>
        <dbReference type="ARBA" id="ARBA00023170"/>
    </source>
</evidence>
<evidence type="ECO:0000256" key="15">
    <source>
        <dbReference type="ARBA" id="ARBA00023136"/>
    </source>
</evidence>
<dbReference type="OMA" id="SMKHTSP"/>
<evidence type="ECO:0000256" key="7">
    <source>
        <dbReference type="ARBA" id="ARBA00022679"/>
    </source>
</evidence>
<dbReference type="InterPro" id="IPR008271">
    <property type="entry name" value="Ser/Thr_kinase_AS"/>
</dbReference>
<feature type="binding site" evidence="20">
    <location>
        <position position="365"/>
    </location>
    <ligand>
        <name>ATP</name>
        <dbReference type="ChEBI" id="CHEBI:30616"/>
    </ligand>
</feature>
<dbReference type="CDD" id="cd14066">
    <property type="entry name" value="STKc_IRAK"/>
    <property type="match status" value="1"/>
</dbReference>
<dbReference type="SUPFAM" id="SSF49899">
    <property type="entry name" value="Concanavalin A-like lectins/glucanases"/>
    <property type="match status" value="3"/>
</dbReference>
<evidence type="ECO:0000256" key="11">
    <source>
        <dbReference type="ARBA" id="ARBA00022741"/>
    </source>
</evidence>
<keyword evidence="8 21" id="KW-0812">Transmembrane</keyword>
<reference evidence="24" key="2">
    <citation type="submission" date="2018-05" db="EMBL/GenBank/DDBJ databases">
        <title>OpunRS2 (Oryza punctata Reference Sequence Version 2).</title>
        <authorList>
            <person name="Zhang J."/>
            <person name="Kudrna D."/>
            <person name="Lee S."/>
            <person name="Talag J."/>
            <person name="Welchert J."/>
            <person name="Wing R.A."/>
        </authorList>
    </citation>
    <scope>NUCLEOTIDE SEQUENCE [LARGE SCALE GENOMIC DNA]</scope>
</reference>
<keyword evidence="16" id="KW-0675">Receptor</keyword>
<keyword evidence="14 21" id="KW-1133">Transmembrane helix</keyword>
<dbReference type="InterPro" id="IPR001220">
    <property type="entry name" value="Legume_lectin_dom"/>
</dbReference>
<keyword evidence="12" id="KW-0418">Kinase</keyword>
<feature type="transmembrane region" description="Helical" evidence="21">
    <location>
        <begin position="960"/>
        <end position="981"/>
    </location>
</feature>
<evidence type="ECO:0000256" key="20">
    <source>
        <dbReference type="PROSITE-ProRule" id="PRU10141"/>
    </source>
</evidence>
<dbReference type="InterPro" id="IPR050528">
    <property type="entry name" value="L-type_Lectin-RKs"/>
</dbReference>
<accession>A0A0E0LGU8</accession>
<dbReference type="InterPro" id="IPR013320">
    <property type="entry name" value="ConA-like_dom_sf"/>
</dbReference>
<keyword evidence="9 22" id="KW-0732">Signal</keyword>
<dbReference type="GO" id="GO:0005524">
    <property type="term" value="F:ATP binding"/>
    <property type="evidence" value="ECO:0007669"/>
    <property type="project" value="UniProtKB-UniRule"/>
</dbReference>
<evidence type="ECO:0000256" key="9">
    <source>
        <dbReference type="ARBA" id="ARBA00022729"/>
    </source>
</evidence>
<comment type="similarity">
    <text evidence="3">In the C-terminal section; belongs to the protein kinase superfamily. Ser/Thr protein kinase family.</text>
</comment>
<dbReference type="PROSITE" id="PS00107">
    <property type="entry name" value="PROTEIN_KINASE_ATP"/>
    <property type="match status" value="2"/>
</dbReference>
<proteinExistence type="inferred from homology"/>
<dbReference type="Gene3D" id="2.60.120.200">
    <property type="match status" value="2"/>
</dbReference>
<evidence type="ECO:0000256" key="12">
    <source>
        <dbReference type="ARBA" id="ARBA00022777"/>
    </source>
</evidence>
<evidence type="ECO:0000256" key="8">
    <source>
        <dbReference type="ARBA" id="ARBA00022692"/>
    </source>
</evidence>
<dbReference type="FunFam" id="2.60.120.200:FF:000051">
    <property type="entry name" value="L-type lectin-domain containing receptor kinase V.9"/>
    <property type="match status" value="1"/>
</dbReference>
<keyword evidence="15 21" id="KW-0472">Membrane</keyword>
<evidence type="ECO:0000256" key="18">
    <source>
        <dbReference type="ARBA" id="ARBA00048659"/>
    </source>
</evidence>
<dbReference type="EnsemblPlants" id="OPUNC07G02250.1">
    <property type="protein sequence ID" value="OPUNC07G02250.1"/>
    <property type="gene ID" value="OPUNC07G02250"/>
</dbReference>
<feature type="domain" description="Protein kinase" evidence="23">
    <location>
        <begin position="336"/>
        <end position="616"/>
    </location>
</feature>
<keyword evidence="13 20" id="KW-0067">ATP-binding</keyword>
<dbReference type="GO" id="GO:0004674">
    <property type="term" value="F:protein serine/threonine kinase activity"/>
    <property type="evidence" value="ECO:0007669"/>
    <property type="project" value="UniProtKB-KW"/>
</dbReference>
<dbReference type="PANTHER" id="PTHR27007">
    <property type="match status" value="1"/>
</dbReference>
<dbReference type="PROSITE" id="PS50011">
    <property type="entry name" value="PROTEIN_KINASE_DOM"/>
    <property type="match status" value="2"/>
</dbReference>
<dbReference type="SMART" id="SM00220">
    <property type="entry name" value="S_TKc"/>
    <property type="match status" value="2"/>
</dbReference>
<dbReference type="PROSITE" id="PS00108">
    <property type="entry name" value="PROTEIN_KINASE_ST"/>
    <property type="match status" value="2"/>
</dbReference>
<sequence>MEHFACFLLFLTLNLASFTSMASSGQDQFIYNNGFSGSNLILHGTAMVAPNGILELTNGTNTYDPSYALYPTPWQFRKVPFGAVQPFSVNFVLNMVPGVLCANTMAFMIFPSKDLEYGRIRGSKLAINLVSCQDKRFLENNENDISISINNSFSRPPETHPAGFYDDKNGIFNDLPLVGGKAVQIWVDYDGDATKINVTIAPLKLTKPLRPMLSTIVNLSTILDEGVSYIGFSSDAYCVGTLNYVLGWSFGMNSPAPTIDITKLPKLPRFGPKVRSKTLKIILPIVITTVILLVGATVTALVWRRMRYAELYEDWEVEFGPYRFSYKYLFDTTEGFKNEKILGVGGFGKVYKGVLPDSKFEVAIKRVSHESKQGIKEFIAEIVSIGRIRHRNLVQLLGYCRRKGELLLVYDYMPNGSLDKYLHCKEGKYTLDWANRFQIIRGVASGLFYLHEKWEKVVIHRDIKASNVLLDAEMNGHLGDFGLARLYEHGNDPQTTHVAGTFGYIAPEMARTGKASPLTDVYAFGIFILEVTCGRRPINNYAHDSPTILVDWVVEYWQKGSLTSILDVRLQGDHNADEVNLVLKLGLLCANPICSRRPSMRQVMQYLDSEMPLPELMPTNLSYSMLGYLQNDGFDQYKSVPSTQQPDIEPHDWKMTQMDGIPAMTSSMKHTSPIIVFLTISISLSAISASGDHDQFIYTGFTGSNLTLDGAAKITATGLVGLTNDSFRIKGHASHPAPLHFRKSPNGTVQSFSVSFVFGILSSFGDIRGHGFAFFIAPSNNFSAAFPIQFLGLLNDTNNGSSTNHLFAIELDTIRNDEFGDINDNHVGIDINSLNSVTSAYAGFYSDNNGALTNVSLIGDKPMQVWVEYDGNTTQIDVTLASLGIGRPKRPLLSLVYNLSTVLTDQAYLGFSSSTGLSTGHHYVLGWSFGLNVPAPIIDPTKLPKLPNLGPRPQSKLLEIVLPIASAVFVLAIGVAIVLLVRRHLRYKEVHEDWEVEYGPHRFTYKDLFHATKGFKNKNLVGTGGFGRVYKGMLPNSRLEVAIKRVSYESKQGIKEFVAEVVSIGHLQHRSVVKLLGYCRRKGELLLVYDYMVNGSLDKYLYQQEGKPTLNWGQRFQIIKDIASGLLYLHEEWDKVVIHRDVKASNVLLDKQFNGRLGDFGLARLYDHGTDPQTTHVVGTIGYLAPELVHRGKATTLTDVFSFGIFILEVTCGRKPIKEDSQGRQLILVDWVLQNWHKGSLLDTVDVNIQGPICDKLCNISMGMCHYQSYNWSTSALTLNSVNWHRESFLDTVDIKIQGNYDIGEACLALKLGLMCSHPFPNVRPNMRQVMHYLDGDVPLPELKPEHFSFDMLALIQKQNKDK</sequence>
<feature type="chain" id="PRO_5002366274" description="non-specific serine/threonine protein kinase" evidence="22">
    <location>
        <begin position="25"/>
        <end position="1363"/>
    </location>
</feature>
<dbReference type="SUPFAM" id="SSF56112">
    <property type="entry name" value="Protein kinase-like (PK-like)"/>
    <property type="match status" value="2"/>
</dbReference>
<keyword evidence="11 20" id="KW-0547">Nucleotide-binding</keyword>
<keyword evidence="5" id="KW-1003">Cell membrane</keyword>
<keyword evidence="10" id="KW-0430">Lectin</keyword>
<evidence type="ECO:0000256" key="6">
    <source>
        <dbReference type="ARBA" id="ARBA00022527"/>
    </source>
</evidence>
<feature type="transmembrane region" description="Helical" evidence="21">
    <location>
        <begin position="281"/>
        <end position="303"/>
    </location>
</feature>
<dbReference type="Gene3D" id="1.10.510.10">
    <property type="entry name" value="Transferase(Phosphotransferase) domain 1"/>
    <property type="match status" value="2"/>
</dbReference>
<evidence type="ECO:0000256" key="13">
    <source>
        <dbReference type="ARBA" id="ARBA00022840"/>
    </source>
</evidence>
<dbReference type="EC" id="2.7.11.1" evidence="4"/>
<evidence type="ECO:0000256" key="17">
    <source>
        <dbReference type="ARBA" id="ARBA00023180"/>
    </source>
</evidence>
<evidence type="ECO:0000256" key="1">
    <source>
        <dbReference type="ARBA" id="ARBA00004251"/>
    </source>
</evidence>
<evidence type="ECO:0000256" key="19">
    <source>
        <dbReference type="ARBA" id="ARBA00048977"/>
    </source>
</evidence>
<dbReference type="FunFam" id="3.30.200.20:FF:000112">
    <property type="entry name" value="Lectin-domain containing receptor kinase A4.3"/>
    <property type="match status" value="2"/>
</dbReference>
<dbReference type="GO" id="GO:1901001">
    <property type="term" value="P:negative regulation of response to salt stress"/>
    <property type="evidence" value="ECO:0007669"/>
    <property type="project" value="UniProtKB-ARBA"/>
</dbReference>
<dbReference type="Gene3D" id="3.30.200.20">
    <property type="entry name" value="Phosphorylase Kinase, domain 1"/>
    <property type="match status" value="2"/>
</dbReference>
<evidence type="ECO:0000259" key="23">
    <source>
        <dbReference type="PROSITE" id="PS50011"/>
    </source>
</evidence>
<organism evidence="24">
    <name type="scientific">Oryza punctata</name>
    <name type="common">Red rice</name>
    <dbReference type="NCBI Taxonomy" id="4537"/>
    <lineage>
        <taxon>Eukaryota</taxon>
        <taxon>Viridiplantae</taxon>
        <taxon>Streptophyta</taxon>
        <taxon>Embryophyta</taxon>
        <taxon>Tracheophyta</taxon>
        <taxon>Spermatophyta</taxon>
        <taxon>Magnoliopsida</taxon>
        <taxon>Liliopsida</taxon>
        <taxon>Poales</taxon>
        <taxon>Poaceae</taxon>
        <taxon>BOP clade</taxon>
        <taxon>Oryzoideae</taxon>
        <taxon>Oryzeae</taxon>
        <taxon>Oryzinae</taxon>
        <taxon>Oryza</taxon>
    </lineage>
</organism>
<keyword evidence="7" id="KW-0808">Transferase</keyword>
<protein>
    <recommendedName>
        <fullName evidence="4">non-specific serine/threonine protein kinase</fullName>
        <ecNumber evidence="4">2.7.11.1</ecNumber>
    </recommendedName>
</protein>
<comment type="catalytic activity">
    <reaction evidence="18">
        <text>L-threonyl-[protein] + ATP = O-phospho-L-threonyl-[protein] + ADP + H(+)</text>
        <dbReference type="Rhea" id="RHEA:46608"/>
        <dbReference type="Rhea" id="RHEA-COMP:11060"/>
        <dbReference type="Rhea" id="RHEA-COMP:11605"/>
        <dbReference type="ChEBI" id="CHEBI:15378"/>
        <dbReference type="ChEBI" id="CHEBI:30013"/>
        <dbReference type="ChEBI" id="CHEBI:30616"/>
        <dbReference type="ChEBI" id="CHEBI:61977"/>
        <dbReference type="ChEBI" id="CHEBI:456216"/>
        <dbReference type="EC" id="2.7.11.1"/>
    </reaction>
    <physiologicalReaction direction="left-to-right" evidence="18">
        <dbReference type="Rhea" id="RHEA:46609"/>
    </physiologicalReaction>
</comment>
<evidence type="ECO:0000256" key="5">
    <source>
        <dbReference type="ARBA" id="ARBA00022475"/>
    </source>
</evidence>
<feature type="signal peptide" evidence="22">
    <location>
        <begin position="1"/>
        <end position="24"/>
    </location>
</feature>
<evidence type="ECO:0000313" key="24">
    <source>
        <dbReference type="EnsemblPlants" id="OPUNC07G02250.1"/>
    </source>
</evidence>
<dbReference type="GO" id="GO:0030246">
    <property type="term" value="F:carbohydrate binding"/>
    <property type="evidence" value="ECO:0007669"/>
    <property type="project" value="UniProtKB-KW"/>
</dbReference>
<evidence type="ECO:0000256" key="14">
    <source>
        <dbReference type="ARBA" id="ARBA00022989"/>
    </source>
</evidence>
<evidence type="ECO:0000256" key="21">
    <source>
        <dbReference type="SAM" id="Phobius"/>
    </source>
</evidence>
<dbReference type="Gramene" id="OPUNC07G02250.1">
    <property type="protein sequence ID" value="OPUNC07G02250.1"/>
    <property type="gene ID" value="OPUNC07G02250"/>
</dbReference>
<comment type="subcellular location">
    <subcellularLocation>
        <location evidence="1">Cell membrane</location>
        <topology evidence="1">Single-pass type I membrane protein</topology>
    </subcellularLocation>
</comment>
<comment type="similarity">
    <text evidence="2">In the N-terminal section; belongs to the leguminous lectin family.</text>
</comment>
<dbReference type="InterPro" id="IPR017441">
    <property type="entry name" value="Protein_kinase_ATP_BS"/>
</dbReference>
<keyword evidence="25" id="KW-1185">Reference proteome</keyword>
<evidence type="ECO:0000256" key="4">
    <source>
        <dbReference type="ARBA" id="ARBA00012513"/>
    </source>
</evidence>
<dbReference type="Pfam" id="PF00069">
    <property type="entry name" value="Pkinase"/>
    <property type="match status" value="2"/>
</dbReference>
<feature type="domain" description="Protein kinase" evidence="23">
    <location>
        <begin position="1015"/>
        <end position="1343"/>
    </location>
</feature>
<feature type="transmembrane region" description="Helical" evidence="21">
    <location>
        <begin position="91"/>
        <end position="110"/>
    </location>
</feature>
<evidence type="ECO:0000256" key="3">
    <source>
        <dbReference type="ARBA" id="ARBA00010217"/>
    </source>
</evidence>
<dbReference type="InterPro" id="IPR000719">
    <property type="entry name" value="Prot_kinase_dom"/>
</dbReference>
<dbReference type="InterPro" id="IPR011009">
    <property type="entry name" value="Kinase-like_dom_sf"/>
</dbReference>
<name>A0A0E0LGU8_ORYPU</name>
<evidence type="ECO:0000313" key="25">
    <source>
        <dbReference type="Proteomes" id="UP000026962"/>
    </source>
</evidence>
<keyword evidence="6" id="KW-0723">Serine/threonine-protein kinase</keyword>
<dbReference type="FunFam" id="1.10.510.10:FF:000517">
    <property type="entry name" value="Putative receptor kinase Lecrk"/>
    <property type="match status" value="2"/>
</dbReference>
<reference evidence="24" key="1">
    <citation type="submission" date="2015-04" db="UniProtKB">
        <authorList>
            <consortium name="EnsemblPlants"/>
        </authorList>
    </citation>
    <scope>IDENTIFICATION</scope>
</reference>